<accession>A0AA39Z8G9</accession>
<dbReference type="AlphaFoldDB" id="A0AA39Z8G9"/>
<dbReference type="InterPro" id="IPR038883">
    <property type="entry name" value="AN11006-like"/>
</dbReference>
<dbReference type="InterPro" id="IPR056632">
    <property type="entry name" value="DUF7730"/>
</dbReference>
<dbReference type="EMBL" id="JAULSY010000109">
    <property type="protein sequence ID" value="KAK0665487.1"/>
    <property type="molecule type" value="Genomic_DNA"/>
</dbReference>
<keyword evidence="3" id="KW-1185">Reference proteome</keyword>
<gene>
    <name evidence="2" type="ORF">QBC41DRAFT_327825</name>
</gene>
<dbReference type="Pfam" id="PF24864">
    <property type="entry name" value="DUF7730"/>
    <property type="match status" value="1"/>
</dbReference>
<dbReference type="Proteomes" id="UP001174997">
    <property type="component" value="Unassembled WGS sequence"/>
</dbReference>
<feature type="domain" description="DUF7730" evidence="1">
    <location>
        <begin position="15"/>
        <end position="91"/>
    </location>
</feature>
<sequence length="655" mass="74750">MPSQLPIHDRATTLLHLSPKTRRRIYRFMGVAAHGHVAKSLVFNLHRMEKKEKQHLGFHGLLLSCRTIYSEVASLLYSENIFVIHSSRHAGPFDPLLALTNTALASLTCLKVVLNQTSCHQETSRGDSVTDCCLVTDEPLGAGRSWCERNHGKLHQPAALSNTDLSSLSLLMQWEAAANHLSGISEGRMTLFFVCDVEHEDVEAGRLAVAPLLRLPRLKGCHIRLAKRPDWQLQRLAHDTVQKCLGLPPLRRLPASDTASPRAFLDLPRELRLRILGFTDLVTPIREVSWDGQVYRVNRPTHSMTHHAGYNNDLSVSCRRDHHLGCRFSNCWFERTTPGNYQPGCFCRLMHTAVSSHCRCWAPPTHLFLVCRALYCEAQHVFFSANRFIVHDYGDMLDPSIVPSLPWVDSYPNARLTASRFLRDQVPASSLRSLRFLELVFPAYMHPSWPSNPDHSAIADWIDTVEYIKDKINGPGLTLRVIMASSVGTAPVGHDRLTAEQGRQIERGYHNILGPLARLQDGLCGPLHRFYAHLAYPWAYTEDTIAMIWPDAKKYHTFIQSHEKRLKQEAERMVLGDDRYRKQTSYNTRAGNHEVAESPTVDDENVQYSSIDYFHQVSTEVLNKPLEDWEREEREGQEPRSSYWHFCHEVMRLRG</sequence>
<dbReference type="PANTHER" id="PTHR42085">
    <property type="entry name" value="F-BOX DOMAIN-CONTAINING PROTEIN"/>
    <property type="match status" value="1"/>
</dbReference>
<comment type="caution">
    <text evidence="2">The sequence shown here is derived from an EMBL/GenBank/DDBJ whole genome shotgun (WGS) entry which is preliminary data.</text>
</comment>
<organism evidence="2 3">
    <name type="scientific">Cercophora samala</name>
    <dbReference type="NCBI Taxonomy" id="330535"/>
    <lineage>
        <taxon>Eukaryota</taxon>
        <taxon>Fungi</taxon>
        <taxon>Dikarya</taxon>
        <taxon>Ascomycota</taxon>
        <taxon>Pezizomycotina</taxon>
        <taxon>Sordariomycetes</taxon>
        <taxon>Sordariomycetidae</taxon>
        <taxon>Sordariales</taxon>
        <taxon>Lasiosphaeriaceae</taxon>
        <taxon>Cercophora</taxon>
    </lineage>
</organism>
<evidence type="ECO:0000313" key="3">
    <source>
        <dbReference type="Proteomes" id="UP001174997"/>
    </source>
</evidence>
<name>A0AA39Z8G9_9PEZI</name>
<reference evidence="2" key="1">
    <citation type="submission" date="2023-06" db="EMBL/GenBank/DDBJ databases">
        <title>Genome-scale phylogeny and comparative genomics of the fungal order Sordariales.</title>
        <authorList>
            <consortium name="Lawrence Berkeley National Laboratory"/>
            <person name="Hensen N."/>
            <person name="Bonometti L."/>
            <person name="Westerberg I."/>
            <person name="Brannstrom I.O."/>
            <person name="Guillou S."/>
            <person name="Cros-Aarteil S."/>
            <person name="Calhoun S."/>
            <person name="Haridas S."/>
            <person name="Kuo A."/>
            <person name="Mondo S."/>
            <person name="Pangilinan J."/>
            <person name="Riley R."/>
            <person name="Labutti K."/>
            <person name="Andreopoulos B."/>
            <person name="Lipzen A."/>
            <person name="Chen C."/>
            <person name="Yanf M."/>
            <person name="Daum C."/>
            <person name="Ng V."/>
            <person name="Clum A."/>
            <person name="Steindorff A."/>
            <person name="Ohm R."/>
            <person name="Martin F."/>
            <person name="Silar P."/>
            <person name="Natvig D."/>
            <person name="Lalanne C."/>
            <person name="Gautier V."/>
            <person name="Ament-Velasquez S.L."/>
            <person name="Kruys A."/>
            <person name="Hutchinson M.I."/>
            <person name="Powell A.J."/>
            <person name="Barry K."/>
            <person name="Miller A.N."/>
            <person name="Grigoriev I.V."/>
            <person name="Debuchy R."/>
            <person name="Gladieux P."/>
            <person name="Thoren M.H."/>
            <person name="Johannesson H."/>
        </authorList>
    </citation>
    <scope>NUCLEOTIDE SEQUENCE</scope>
    <source>
        <strain evidence="2">CBS 307.81</strain>
    </source>
</reference>
<evidence type="ECO:0000313" key="2">
    <source>
        <dbReference type="EMBL" id="KAK0665487.1"/>
    </source>
</evidence>
<dbReference type="PANTHER" id="PTHR42085:SF6">
    <property type="entry name" value="F-BOX DOMAIN-CONTAINING PROTEIN"/>
    <property type="match status" value="1"/>
</dbReference>
<proteinExistence type="predicted"/>
<evidence type="ECO:0000259" key="1">
    <source>
        <dbReference type="Pfam" id="PF24864"/>
    </source>
</evidence>
<protein>
    <recommendedName>
        <fullName evidence="1">DUF7730 domain-containing protein</fullName>
    </recommendedName>
</protein>